<evidence type="ECO:0000259" key="1">
    <source>
        <dbReference type="Pfam" id="PF12937"/>
    </source>
</evidence>
<name>A0A165D1L2_EXIGL</name>
<evidence type="ECO:0000313" key="3">
    <source>
        <dbReference type="Proteomes" id="UP000077266"/>
    </source>
</evidence>
<proteinExistence type="predicted"/>
<keyword evidence="3" id="KW-1185">Reference proteome</keyword>
<gene>
    <name evidence="2" type="ORF">EXIGLDRAFT_777361</name>
</gene>
<evidence type="ECO:0000313" key="2">
    <source>
        <dbReference type="EMBL" id="KZV83638.1"/>
    </source>
</evidence>
<dbReference type="InterPro" id="IPR036047">
    <property type="entry name" value="F-box-like_dom_sf"/>
</dbReference>
<dbReference type="AlphaFoldDB" id="A0A165D1L2"/>
<dbReference type="Pfam" id="PF12937">
    <property type="entry name" value="F-box-like"/>
    <property type="match status" value="1"/>
</dbReference>
<dbReference type="OrthoDB" id="2269034at2759"/>
<protein>
    <recommendedName>
        <fullName evidence="1">F-box domain-containing protein</fullName>
    </recommendedName>
</protein>
<dbReference type="InParanoid" id="A0A165D1L2"/>
<feature type="domain" description="F-box" evidence="1">
    <location>
        <begin position="2"/>
        <end position="59"/>
    </location>
</feature>
<sequence>MNRLPHEVIAQILLCACDPSLARSFDTYDLRPQIRCSHVCRYWRDVALGTPALWASIVISDTMDLSQPLYFALFDLAWARIGHTPPLSLIRISELDLAIAEPGSWNANDLAPLREGCELPLLRRLVLDLTGIDIVCPQLRTASFKACPPRLRTIAASGSFDFPLLEDLALSDLAISVCEIHRIISGAAFLERLALVRVTVSADPRLKVLERMPSQFLATEMDPNSVLAVLRLAATDTVLADVSYSEPQQAWGFFSQLPDLLTLDELSTIRRIKLDTDGLNLTLWDDLGRRRFVMLPKDSEAVWNMLADRKGIFNTVEEWELGSDFASVWKVAIARGGFAGAKLVTFEDQPPFLRLGSEPAPSTGYPSSPLTRDFPISVRDIYNSRSSICERRKPGSLSSYCVATPCAWPHLRKLQVVLGINTPTLIVQPPL</sequence>
<dbReference type="Gene3D" id="1.20.1280.50">
    <property type="match status" value="1"/>
</dbReference>
<dbReference type="SUPFAM" id="SSF81383">
    <property type="entry name" value="F-box domain"/>
    <property type="match status" value="1"/>
</dbReference>
<dbReference type="EMBL" id="KV426261">
    <property type="protein sequence ID" value="KZV83638.1"/>
    <property type="molecule type" value="Genomic_DNA"/>
</dbReference>
<dbReference type="InterPro" id="IPR001810">
    <property type="entry name" value="F-box_dom"/>
</dbReference>
<reference evidence="2 3" key="1">
    <citation type="journal article" date="2016" name="Mol. Biol. Evol.">
        <title>Comparative Genomics of Early-Diverging Mushroom-Forming Fungi Provides Insights into the Origins of Lignocellulose Decay Capabilities.</title>
        <authorList>
            <person name="Nagy L.G."/>
            <person name="Riley R."/>
            <person name="Tritt A."/>
            <person name="Adam C."/>
            <person name="Daum C."/>
            <person name="Floudas D."/>
            <person name="Sun H."/>
            <person name="Yadav J.S."/>
            <person name="Pangilinan J."/>
            <person name="Larsson K.H."/>
            <person name="Matsuura K."/>
            <person name="Barry K."/>
            <person name="Labutti K."/>
            <person name="Kuo R."/>
            <person name="Ohm R.A."/>
            <person name="Bhattacharya S.S."/>
            <person name="Shirouzu T."/>
            <person name="Yoshinaga Y."/>
            <person name="Martin F.M."/>
            <person name="Grigoriev I.V."/>
            <person name="Hibbett D.S."/>
        </authorList>
    </citation>
    <scope>NUCLEOTIDE SEQUENCE [LARGE SCALE GENOMIC DNA]</scope>
    <source>
        <strain evidence="2 3">HHB12029</strain>
    </source>
</reference>
<accession>A0A165D1L2</accession>
<organism evidence="2 3">
    <name type="scientific">Exidia glandulosa HHB12029</name>
    <dbReference type="NCBI Taxonomy" id="1314781"/>
    <lineage>
        <taxon>Eukaryota</taxon>
        <taxon>Fungi</taxon>
        <taxon>Dikarya</taxon>
        <taxon>Basidiomycota</taxon>
        <taxon>Agaricomycotina</taxon>
        <taxon>Agaricomycetes</taxon>
        <taxon>Auriculariales</taxon>
        <taxon>Exidiaceae</taxon>
        <taxon>Exidia</taxon>
    </lineage>
</organism>
<dbReference type="Proteomes" id="UP000077266">
    <property type="component" value="Unassembled WGS sequence"/>
</dbReference>